<dbReference type="Proteomes" id="UP001371305">
    <property type="component" value="Unassembled WGS sequence"/>
</dbReference>
<keyword evidence="3" id="KW-1185">Reference proteome</keyword>
<evidence type="ECO:0000256" key="1">
    <source>
        <dbReference type="SAM" id="MobiDB-lite"/>
    </source>
</evidence>
<dbReference type="EMBL" id="JBBUKT010000005">
    <property type="protein sequence ID" value="MEK7951714.1"/>
    <property type="molecule type" value="Genomic_DNA"/>
</dbReference>
<feature type="region of interest" description="Disordered" evidence="1">
    <location>
        <begin position="31"/>
        <end position="55"/>
    </location>
</feature>
<reference evidence="2 3" key="1">
    <citation type="submission" date="2024-04" db="EMBL/GenBank/DDBJ databases">
        <title>Luteolibacter sp. isolated from soil.</title>
        <authorList>
            <person name="An J."/>
        </authorList>
    </citation>
    <scope>NUCLEOTIDE SEQUENCE [LARGE SCALE GENOMIC DNA]</scope>
    <source>
        <strain evidence="2 3">Y139</strain>
    </source>
</reference>
<sequence>MTAKPKLALLLLIALLAGILCLFLTGHPGHKQDQATSHPATPDHGPSSPRPKDDINERIKQAIAEYKKSERPNYSDAAPYALSPAEVEKFLQARGHTAASLYFVLLCTEGRKLDDIAALPDSPLKFQILATYTTDKNERLAMARKYLETDPGNKLAHLMLSHTLSELDLADEAAAALRNSSSTSDIHSSRDDIAAEFKAACDILGEDRGYQMLELHWYDYAVNLGHQTAHAYITSLDPAAFIHDGKADATLLLQTMDDYYRDIGFDEDRRRNEVMMSVRSAIAAMNSDNTITNATFEIDRLNRELDAEFIAGFKRATAFDKLTPAQRHQRLAEQHLDAP</sequence>
<comment type="caution">
    <text evidence="2">The sequence shown here is derived from an EMBL/GenBank/DDBJ whole genome shotgun (WGS) entry which is preliminary data.</text>
</comment>
<evidence type="ECO:0000313" key="3">
    <source>
        <dbReference type="Proteomes" id="UP001371305"/>
    </source>
</evidence>
<gene>
    <name evidence="2" type="ORF">WKV53_14445</name>
</gene>
<protein>
    <submittedName>
        <fullName evidence="2">Uncharacterized protein</fullName>
    </submittedName>
</protein>
<organism evidence="2 3">
    <name type="scientific">Luteolibacter soli</name>
    <dbReference type="NCBI Taxonomy" id="3135280"/>
    <lineage>
        <taxon>Bacteria</taxon>
        <taxon>Pseudomonadati</taxon>
        <taxon>Verrucomicrobiota</taxon>
        <taxon>Verrucomicrobiia</taxon>
        <taxon>Verrucomicrobiales</taxon>
        <taxon>Verrucomicrobiaceae</taxon>
        <taxon>Luteolibacter</taxon>
    </lineage>
</organism>
<evidence type="ECO:0000313" key="2">
    <source>
        <dbReference type="EMBL" id="MEK7951714.1"/>
    </source>
</evidence>
<name>A0ABU9AVD1_9BACT</name>
<proteinExistence type="predicted"/>
<accession>A0ABU9AVD1</accession>
<dbReference type="RefSeq" id="WP_341405394.1">
    <property type="nucleotide sequence ID" value="NZ_JBBUKT010000005.1"/>
</dbReference>